<evidence type="ECO:0000313" key="9">
    <source>
        <dbReference type="Ensembl" id="ENSPLOP00000020177.1"/>
    </source>
</evidence>
<evidence type="ECO:0000256" key="1">
    <source>
        <dbReference type="ARBA" id="ARBA00004613"/>
    </source>
</evidence>
<dbReference type="PROSITE" id="PS00025">
    <property type="entry name" value="P_TREFOIL_1"/>
    <property type="match status" value="1"/>
</dbReference>
<evidence type="ECO:0000256" key="2">
    <source>
        <dbReference type="ARBA" id="ARBA00022525"/>
    </source>
</evidence>
<dbReference type="InterPro" id="IPR000519">
    <property type="entry name" value="P_trefoil_dom"/>
</dbReference>
<sequence length="165" mass="18000">MEPRVLCVLLLVSTLALSSLAQGQLEMCVVDPHKRKNCGSPGITPSQCKDKGCCFDDTVRGVPWCFFPVAVDNPPEGRLALFRRPDRLPSVYVWTPARASQEGGERGPWPAVHTRSPQGQPLALLQTFVRTRQFYCIRRKNSSQGPPSCASTTSEGASKGNEGIS</sequence>
<feature type="region of interest" description="Disordered" evidence="6">
    <location>
        <begin position="140"/>
        <end position="165"/>
    </location>
</feature>
<feature type="disulfide bond" evidence="5">
    <location>
        <begin position="48"/>
        <end position="65"/>
    </location>
</feature>
<evidence type="ECO:0000256" key="5">
    <source>
        <dbReference type="PROSITE-ProRule" id="PRU00779"/>
    </source>
</evidence>
<accession>A0A8C8XII7</accession>
<evidence type="ECO:0000313" key="10">
    <source>
        <dbReference type="Proteomes" id="UP000694399"/>
    </source>
</evidence>
<feature type="disulfide bond" evidence="5">
    <location>
        <begin position="38"/>
        <end position="53"/>
    </location>
</feature>
<feature type="disulfide bond" evidence="5">
    <location>
        <begin position="28"/>
        <end position="54"/>
    </location>
</feature>
<feature type="chain" id="PRO_5034633848" description="P-type domain-containing protein" evidence="7">
    <location>
        <begin position="24"/>
        <end position="165"/>
    </location>
</feature>
<dbReference type="FunFam" id="4.10.110.10:FF:000001">
    <property type="entry name" value="Trefoil factor 3"/>
    <property type="match status" value="1"/>
</dbReference>
<name>A0A8C8XII7_PANLE</name>
<proteinExistence type="predicted"/>
<dbReference type="PROSITE" id="PS51448">
    <property type="entry name" value="P_TREFOIL_2"/>
    <property type="match status" value="1"/>
</dbReference>
<dbReference type="Ensembl" id="ENSPLOT00000022299.1">
    <property type="protein sequence ID" value="ENSPLOP00000020177.1"/>
    <property type="gene ID" value="ENSPLOG00000014767.1"/>
</dbReference>
<feature type="signal peptide" evidence="7">
    <location>
        <begin position="1"/>
        <end position="23"/>
    </location>
</feature>
<dbReference type="PANTHER" id="PTHR13826:SF18">
    <property type="entry name" value="TREFOIL FACTOR 1"/>
    <property type="match status" value="1"/>
</dbReference>
<evidence type="ECO:0000256" key="7">
    <source>
        <dbReference type="SAM" id="SignalP"/>
    </source>
</evidence>
<feature type="domain" description="P-type" evidence="8">
    <location>
        <begin position="26"/>
        <end position="69"/>
    </location>
</feature>
<dbReference type="InterPro" id="IPR017957">
    <property type="entry name" value="P_trefoil_CS"/>
</dbReference>
<keyword evidence="4 5" id="KW-1015">Disulfide bond</keyword>
<evidence type="ECO:0000256" key="6">
    <source>
        <dbReference type="SAM" id="MobiDB-lite"/>
    </source>
</evidence>
<keyword evidence="2" id="KW-0964">Secreted</keyword>
<dbReference type="SMART" id="SM00018">
    <property type="entry name" value="PD"/>
    <property type="match status" value="1"/>
</dbReference>
<dbReference type="GeneTree" id="ENSGT00940000162623"/>
<dbReference type="Pfam" id="PF00088">
    <property type="entry name" value="Trefoil"/>
    <property type="match status" value="1"/>
</dbReference>
<dbReference type="CDD" id="cd00111">
    <property type="entry name" value="Trefoil"/>
    <property type="match status" value="1"/>
</dbReference>
<keyword evidence="3 7" id="KW-0732">Signal</keyword>
<reference evidence="9" key="2">
    <citation type="submission" date="2025-08" db="UniProtKB">
        <authorList>
            <consortium name="Ensembl"/>
        </authorList>
    </citation>
    <scope>IDENTIFICATION</scope>
</reference>
<organism evidence="9 10">
    <name type="scientific">Panthera leo</name>
    <name type="common">Lion</name>
    <dbReference type="NCBI Taxonomy" id="9689"/>
    <lineage>
        <taxon>Eukaryota</taxon>
        <taxon>Metazoa</taxon>
        <taxon>Chordata</taxon>
        <taxon>Craniata</taxon>
        <taxon>Vertebrata</taxon>
        <taxon>Euteleostomi</taxon>
        <taxon>Mammalia</taxon>
        <taxon>Eutheria</taxon>
        <taxon>Laurasiatheria</taxon>
        <taxon>Carnivora</taxon>
        <taxon>Feliformia</taxon>
        <taxon>Felidae</taxon>
        <taxon>Pantherinae</taxon>
        <taxon>Panthera</taxon>
    </lineage>
</organism>
<protein>
    <recommendedName>
        <fullName evidence="8">P-type domain-containing protein</fullName>
    </recommendedName>
</protein>
<dbReference type="Gene3D" id="4.10.110.10">
    <property type="entry name" value="Spasmolytic Protein, domain 1"/>
    <property type="match status" value="1"/>
</dbReference>
<reference evidence="9" key="1">
    <citation type="journal article" date="2019" name="bioRxiv">
        <title>Long live the king: chromosome-level assembly of the lion (Panthera leo) using linked-read, Hi-C, and long read data.</title>
        <authorList>
            <person name="Armstrong E.E."/>
            <person name="Taylor R.W."/>
            <person name="Miller D.E."/>
            <person name="Kaelin C."/>
            <person name="Barsh G."/>
            <person name="Hadly E.A."/>
            <person name="Petrov D."/>
        </authorList>
    </citation>
    <scope>NUCLEOTIDE SEQUENCE [LARGE SCALE GENOMIC DNA]</scope>
</reference>
<dbReference type="Proteomes" id="UP000694399">
    <property type="component" value="Chromosome D1"/>
</dbReference>
<comment type="subcellular location">
    <subcellularLocation>
        <location evidence="1">Secreted</location>
    </subcellularLocation>
</comment>
<evidence type="ECO:0000259" key="8">
    <source>
        <dbReference type="PROSITE" id="PS51448"/>
    </source>
</evidence>
<dbReference type="GO" id="GO:0030277">
    <property type="term" value="P:maintenance of gastrointestinal epithelium"/>
    <property type="evidence" value="ECO:0007669"/>
    <property type="project" value="TreeGrafter"/>
</dbReference>
<dbReference type="GO" id="GO:0005615">
    <property type="term" value="C:extracellular space"/>
    <property type="evidence" value="ECO:0007669"/>
    <property type="project" value="TreeGrafter"/>
</dbReference>
<dbReference type="AlphaFoldDB" id="A0A8C8XII7"/>
<evidence type="ECO:0000256" key="4">
    <source>
        <dbReference type="ARBA" id="ARBA00023157"/>
    </source>
</evidence>
<dbReference type="PANTHER" id="PTHR13826">
    <property type="entry name" value="INTESTINAL TREFOIL FACTOR-RELATED"/>
    <property type="match status" value="1"/>
</dbReference>
<dbReference type="InterPro" id="IPR044913">
    <property type="entry name" value="P_trefoil_dom_sf"/>
</dbReference>
<dbReference type="PRINTS" id="PR00680">
    <property type="entry name" value="PTREFOIL"/>
</dbReference>
<dbReference type="SUPFAM" id="SSF57492">
    <property type="entry name" value="Trefoil"/>
    <property type="match status" value="1"/>
</dbReference>
<evidence type="ECO:0000256" key="3">
    <source>
        <dbReference type="ARBA" id="ARBA00022729"/>
    </source>
</evidence>
<feature type="compositionally biased region" description="Polar residues" evidence="6">
    <location>
        <begin position="142"/>
        <end position="156"/>
    </location>
</feature>
<keyword evidence="10" id="KW-1185">Reference proteome</keyword>
<reference evidence="9" key="3">
    <citation type="submission" date="2025-09" db="UniProtKB">
        <authorList>
            <consortium name="Ensembl"/>
        </authorList>
    </citation>
    <scope>IDENTIFICATION</scope>
</reference>
<dbReference type="InterPro" id="IPR017994">
    <property type="entry name" value="P_trefoil_chordata"/>
</dbReference>